<name>A0A838AE32_9PSEU</name>
<keyword evidence="3" id="KW-1185">Reference proteome</keyword>
<evidence type="ECO:0000313" key="2">
    <source>
        <dbReference type="EMBL" id="MBA0127471.1"/>
    </source>
</evidence>
<organism evidence="2 3">
    <name type="scientific">Haloechinothrix aidingensis</name>
    <dbReference type="NCBI Taxonomy" id="2752311"/>
    <lineage>
        <taxon>Bacteria</taxon>
        <taxon>Bacillati</taxon>
        <taxon>Actinomycetota</taxon>
        <taxon>Actinomycetes</taxon>
        <taxon>Pseudonocardiales</taxon>
        <taxon>Pseudonocardiaceae</taxon>
        <taxon>Haloechinothrix</taxon>
    </lineage>
</organism>
<gene>
    <name evidence="2" type="ORF">H0B56_18145</name>
</gene>
<comment type="caution">
    <text evidence="2">The sequence shown here is derived from an EMBL/GenBank/DDBJ whole genome shotgun (WGS) entry which is preliminary data.</text>
</comment>
<dbReference type="Proteomes" id="UP000582974">
    <property type="component" value="Unassembled WGS sequence"/>
</dbReference>
<protein>
    <submittedName>
        <fullName evidence="2">Uncharacterized protein</fullName>
    </submittedName>
</protein>
<dbReference type="EMBL" id="JACCKD010000007">
    <property type="protein sequence ID" value="MBA0127471.1"/>
    <property type="molecule type" value="Genomic_DNA"/>
</dbReference>
<dbReference type="AlphaFoldDB" id="A0A838AE32"/>
<feature type="region of interest" description="Disordered" evidence="1">
    <location>
        <begin position="49"/>
        <end position="68"/>
    </location>
</feature>
<proteinExistence type="predicted"/>
<dbReference type="RefSeq" id="WP_180894292.1">
    <property type="nucleotide sequence ID" value="NZ_JACCKD010000007.1"/>
</dbReference>
<sequence>MSTTRHLPVSTPHLHRLIQRARHDLRCARSVNDTAGTARAERRMNALLDQLSKRTSTGPVPEESRVRA</sequence>
<evidence type="ECO:0000313" key="3">
    <source>
        <dbReference type="Proteomes" id="UP000582974"/>
    </source>
</evidence>
<reference evidence="2 3" key="1">
    <citation type="submission" date="2020-07" db="EMBL/GenBank/DDBJ databases">
        <title>Genome of Haloechinothrix sp.</title>
        <authorList>
            <person name="Tang S.-K."/>
            <person name="Yang L."/>
            <person name="Zhu W.-Y."/>
        </authorList>
    </citation>
    <scope>NUCLEOTIDE SEQUENCE [LARGE SCALE GENOMIC DNA]</scope>
    <source>
        <strain evidence="2 3">YIM 98757</strain>
    </source>
</reference>
<evidence type="ECO:0000256" key="1">
    <source>
        <dbReference type="SAM" id="MobiDB-lite"/>
    </source>
</evidence>
<accession>A0A838AE32</accession>